<dbReference type="RefSeq" id="WP_092077825.1">
    <property type="nucleotide sequence ID" value="NZ_FNAQ01000006.1"/>
</dbReference>
<keyword evidence="1" id="KW-1133">Transmembrane helix</keyword>
<dbReference type="Proteomes" id="UP000243205">
    <property type="component" value="Unassembled WGS sequence"/>
</dbReference>
<feature type="transmembrane region" description="Helical" evidence="1">
    <location>
        <begin position="12"/>
        <end position="35"/>
    </location>
</feature>
<organism evidence="3 4">
    <name type="scientific">Desulfuromonas thiophila</name>
    <dbReference type="NCBI Taxonomy" id="57664"/>
    <lineage>
        <taxon>Bacteria</taxon>
        <taxon>Pseudomonadati</taxon>
        <taxon>Thermodesulfobacteriota</taxon>
        <taxon>Desulfuromonadia</taxon>
        <taxon>Desulfuromonadales</taxon>
        <taxon>Desulfuromonadaceae</taxon>
        <taxon>Desulfuromonas</taxon>
    </lineage>
</organism>
<keyword evidence="1" id="KW-0812">Transmembrane</keyword>
<sequence length="228" mass="24101">MEQLEQISQTIALSLGAAWASGINLYATVLVLGLMGNSGAMPLPESLQIVQHPLVIGASALMYAVEFFADKVPGVDSGWDAIHSFIRIPAGAALAAAATGQVDPAISLAAALIGGSLSAATHATKAGSRILINASPEPFSNWGASLGEDLLVLGGLWTALHHPLLFLALLLLFLVLLLWLLPRIWRGLCLLGRTLRDGFKRGRSGRSLRILPPKQLPQQTKRPSPPES</sequence>
<dbReference type="Pfam" id="PF13548">
    <property type="entry name" value="DUF4126"/>
    <property type="match status" value="1"/>
</dbReference>
<dbReference type="AlphaFoldDB" id="A0A1G7BEL7"/>
<evidence type="ECO:0000313" key="4">
    <source>
        <dbReference type="Proteomes" id="UP000243205"/>
    </source>
</evidence>
<feature type="domain" description="DUF4126" evidence="2">
    <location>
        <begin position="11"/>
        <end position="182"/>
    </location>
</feature>
<accession>A0A1G7BEL7</accession>
<dbReference type="EMBL" id="FNAQ01000006">
    <property type="protein sequence ID" value="SDE25452.1"/>
    <property type="molecule type" value="Genomic_DNA"/>
</dbReference>
<keyword evidence="4" id="KW-1185">Reference proteome</keyword>
<feature type="transmembrane region" description="Helical" evidence="1">
    <location>
        <begin position="160"/>
        <end position="181"/>
    </location>
</feature>
<keyword evidence="1" id="KW-0472">Membrane</keyword>
<name>A0A1G7BEL7_9BACT</name>
<dbReference type="OrthoDB" id="181455at2"/>
<evidence type="ECO:0000259" key="2">
    <source>
        <dbReference type="Pfam" id="PF13548"/>
    </source>
</evidence>
<protein>
    <recommendedName>
        <fullName evidence="2">DUF4126 domain-containing protein</fullName>
    </recommendedName>
</protein>
<proteinExistence type="predicted"/>
<dbReference type="STRING" id="57664.SAMN05661003_1067"/>
<reference evidence="4" key="1">
    <citation type="submission" date="2016-10" db="EMBL/GenBank/DDBJ databases">
        <authorList>
            <person name="Varghese N."/>
            <person name="Submissions S."/>
        </authorList>
    </citation>
    <scope>NUCLEOTIDE SEQUENCE [LARGE SCALE GENOMIC DNA]</scope>
    <source>
        <strain evidence="4">DSM 8987</strain>
    </source>
</reference>
<gene>
    <name evidence="3" type="ORF">SAMN05661003_1067</name>
</gene>
<evidence type="ECO:0000256" key="1">
    <source>
        <dbReference type="SAM" id="Phobius"/>
    </source>
</evidence>
<evidence type="ECO:0000313" key="3">
    <source>
        <dbReference type="EMBL" id="SDE25452.1"/>
    </source>
</evidence>
<dbReference type="InterPro" id="IPR025196">
    <property type="entry name" value="DUF4126"/>
</dbReference>